<dbReference type="Proteomes" id="UP000664940">
    <property type="component" value="Unassembled WGS sequence"/>
</dbReference>
<name>A0A834DCH3_9CHIR</name>
<evidence type="ECO:0000313" key="1">
    <source>
        <dbReference type="EMBL" id="KAF6074801.1"/>
    </source>
</evidence>
<proteinExistence type="predicted"/>
<accession>A0A834DCH3</accession>
<dbReference type="GO" id="GO:0016939">
    <property type="term" value="C:kinesin II complex"/>
    <property type="evidence" value="ECO:0007669"/>
    <property type="project" value="TreeGrafter"/>
</dbReference>
<dbReference type="EMBL" id="JABVXQ010000015">
    <property type="protein sequence ID" value="KAF6074801.1"/>
    <property type="molecule type" value="Genomic_DNA"/>
</dbReference>
<protein>
    <submittedName>
        <fullName evidence="1">Kinesin associated protein 3</fullName>
    </submittedName>
</protein>
<dbReference type="GO" id="GO:0035869">
    <property type="term" value="C:ciliary transition zone"/>
    <property type="evidence" value="ECO:0007669"/>
    <property type="project" value="TreeGrafter"/>
</dbReference>
<dbReference type="Pfam" id="PF05804">
    <property type="entry name" value="KAP"/>
    <property type="match status" value="1"/>
</dbReference>
<comment type="caution">
    <text evidence="1">The sequence shown here is derived from an EMBL/GenBank/DDBJ whole genome shotgun (WGS) entry which is preliminary data.</text>
</comment>
<dbReference type="PANTHER" id="PTHR15605:SF2">
    <property type="entry name" value="KINESIN-ASSOCIATED PROTEIN 3"/>
    <property type="match status" value="1"/>
</dbReference>
<dbReference type="GO" id="GO:0005930">
    <property type="term" value="C:axoneme"/>
    <property type="evidence" value="ECO:0007669"/>
    <property type="project" value="TreeGrafter"/>
</dbReference>
<dbReference type="GO" id="GO:0019894">
    <property type="term" value="F:kinesin binding"/>
    <property type="evidence" value="ECO:0007669"/>
    <property type="project" value="InterPro"/>
</dbReference>
<sequence>MQGEDARYLKRKVKGGNIDVHPSEKALIVQYEVEATILGEMGDPMLGERKECQKITSEGALSPDFFNDYHLQNGDVVGQHAFPGSLGMDGFGQPVGLLGRPATAYGFRPDDPYYYGFGPR</sequence>
<dbReference type="GO" id="GO:0007018">
    <property type="term" value="P:microtubule-based movement"/>
    <property type="evidence" value="ECO:0007669"/>
    <property type="project" value="TreeGrafter"/>
</dbReference>
<dbReference type="PANTHER" id="PTHR15605">
    <property type="entry name" value="KINESIN-ASSOCIATED PROTEINS"/>
    <property type="match status" value="1"/>
</dbReference>
<dbReference type="GO" id="GO:0044782">
    <property type="term" value="P:cilium organization"/>
    <property type="evidence" value="ECO:0007669"/>
    <property type="project" value="TreeGrafter"/>
</dbReference>
<evidence type="ECO:0000313" key="2">
    <source>
        <dbReference type="Proteomes" id="UP000664940"/>
    </source>
</evidence>
<dbReference type="AlphaFoldDB" id="A0A834DCH3"/>
<gene>
    <name evidence="1" type="ORF">HJG60_007282</name>
</gene>
<reference evidence="1 2" key="1">
    <citation type="journal article" date="2020" name="Nature">
        <title>Six reference-quality genomes reveal evolution of bat adaptations.</title>
        <authorList>
            <person name="Jebb D."/>
            <person name="Huang Z."/>
            <person name="Pippel M."/>
            <person name="Hughes G.M."/>
            <person name="Lavrichenko K."/>
            <person name="Devanna P."/>
            <person name="Winkler S."/>
            <person name="Jermiin L.S."/>
            <person name="Skirmuntt E.C."/>
            <person name="Katzourakis A."/>
            <person name="Burkitt-Gray L."/>
            <person name="Ray D.A."/>
            <person name="Sullivan K.A.M."/>
            <person name="Roscito J.G."/>
            <person name="Kirilenko B.M."/>
            <person name="Davalos L.M."/>
            <person name="Corthals A.P."/>
            <person name="Power M.L."/>
            <person name="Jones G."/>
            <person name="Ransome R.D."/>
            <person name="Dechmann D.K.N."/>
            <person name="Locatelli A.G."/>
            <person name="Puechmaille S.J."/>
            <person name="Fedrigo O."/>
            <person name="Jarvis E.D."/>
            <person name="Hiller M."/>
            <person name="Vernes S.C."/>
            <person name="Myers E.W."/>
            <person name="Teeling E.C."/>
        </authorList>
    </citation>
    <scope>NUCLEOTIDE SEQUENCE [LARGE SCALE GENOMIC DNA]</scope>
    <source>
        <strain evidence="1">Bat1K_MPI-CBG_1</strain>
    </source>
</reference>
<dbReference type="InterPro" id="IPR008658">
    <property type="entry name" value="KAP3"/>
</dbReference>
<organism evidence="1 2">
    <name type="scientific">Phyllostomus discolor</name>
    <name type="common">pale spear-nosed bat</name>
    <dbReference type="NCBI Taxonomy" id="89673"/>
    <lineage>
        <taxon>Eukaryota</taxon>
        <taxon>Metazoa</taxon>
        <taxon>Chordata</taxon>
        <taxon>Craniata</taxon>
        <taxon>Vertebrata</taxon>
        <taxon>Euteleostomi</taxon>
        <taxon>Mammalia</taxon>
        <taxon>Eutheria</taxon>
        <taxon>Laurasiatheria</taxon>
        <taxon>Chiroptera</taxon>
        <taxon>Yangochiroptera</taxon>
        <taxon>Phyllostomidae</taxon>
        <taxon>Phyllostominae</taxon>
        <taxon>Phyllostomus</taxon>
    </lineage>
</organism>